<feature type="chain" id="PRO_5023901059" evidence="1">
    <location>
        <begin position="17"/>
        <end position="72"/>
    </location>
</feature>
<feature type="signal peptide" evidence="1">
    <location>
        <begin position="1"/>
        <end position="16"/>
    </location>
</feature>
<protein>
    <submittedName>
        <fullName evidence="2">Uncharacterized protein</fullName>
    </submittedName>
</protein>
<dbReference type="Proteomes" id="UP000324897">
    <property type="component" value="Chromosome 3"/>
</dbReference>
<accession>A0A5J9TI46</accession>
<evidence type="ECO:0000313" key="3">
    <source>
        <dbReference type="Proteomes" id="UP000324897"/>
    </source>
</evidence>
<proteinExistence type="predicted"/>
<dbReference type="AlphaFoldDB" id="A0A5J9TI46"/>
<evidence type="ECO:0000256" key="1">
    <source>
        <dbReference type="SAM" id="SignalP"/>
    </source>
</evidence>
<dbReference type="Gramene" id="TVU10897">
    <property type="protein sequence ID" value="TVU10897"/>
    <property type="gene ID" value="EJB05_44452"/>
</dbReference>
<comment type="caution">
    <text evidence="2">The sequence shown here is derived from an EMBL/GenBank/DDBJ whole genome shotgun (WGS) entry which is preliminary data.</text>
</comment>
<evidence type="ECO:0000313" key="2">
    <source>
        <dbReference type="EMBL" id="TVU10897.1"/>
    </source>
</evidence>
<name>A0A5J9TI46_9POAL</name>
<keyword evidence="3" id="KW-1185">Reference proteome</keyword>
<feature type="non-terminal residue" evidence="2">
    <location>
        <position position="1"/>
    </location>
</feature>
<keyword evidence="1" id="KW-0732">Signal</keyword>
<reference evidence="2 3" key="1">
    <citation type="journal article" date="2019" name="Sci. Rep.">
        <title>A high-quality genome of Eragrostis curvula grass provides insights into Poaceae evolution and supports new strategies to enhance forage quality.</title>
        <authorList>
            <person name="Carballo J."/>
            <person name="Santos B.A.C.M."/>
            <person name="Zappacosta D."/>
            <person name="Garbus I."/>
            <person name="Selva J.P."/>
            <person name="Gallo C.A."/>
            <person name="Diaz A."/>
            <person name="Albertini E."/>
            <person name="Caccamo M."/>
            <person name="Echenique V."/>
        </authorList>
    </citation>
    <scope>NUCLEOTIDE SEQUENCE [LARGE SCALE GENOMIC DNA]</scope>
    <source>
        <strain evidence="3">cv. Victoria</strain>
        <tissue evidence="2">Leaf</tissue>
    </source>
</reference>
<organism evidence="2 3">
    <name type="scientific">Eragrostis curvula</name>
    <name type="common">weeping love grass</name>
    <dbReference type="NCBI Taxonomy" id="38414"/>
    <lineage>
        <taxon>Eukaryota</taxon>
        <taxon>Viridiplantae</taxon>
        <taxon>Streptophyta</taxon>
        <taxon>Embryophyta</taxon>
        <taxon>Tracheophyta</taxon>
        <taxon>Spermatophyta</taxon>
        <taxon>Magnoliopsida</taxon>
        <taxon>Liliopsida</taxon>
        <taxon>Poales</taxon>
        <taxon>Poaceae</taxon>
        <taxon>PACMAD clade</taxon>
        <taxon>Chloridoideae</taxon>
        <taxon>Eragrostideae</taxon>
        <taxon>Eragrostidinae</taxon>
        <taxon>Eragrostis</taxon>
    </lineage>
</organism>
<gene>
    <name evidence="2" type="ORF">EJB05_44452</name>
</gene>
<dbReference type="EMBL" id="RWGY01000039">
    <property type="protein sequence ID" value="TVU10897.1"/>
    <property type="molecule type" value="Genomic_DNA"/>
</dbReference>
<sequence length="72" mass="8407">MRHATVCILRAPALMSLLVQEFFEDLSEEEEEGEWDDDEDMAIVTLLDMESADSGCHLVEELWKFYGQRRRA</sequence>